<reference evidence="2 3" key="1">
    <citation type="journal article" date="2014" name="World J. Microbiol. Biotechnol.">
        <title>Biodiversity and physiological characteristics of Antarctic and Arctic lichens-associated bacteria.</title>
        <authorList>
            <person name="Lee Y.M."/>
            <person name="Kim E.H."/>
            <person name="Lee H.K."/>
            <person name="Hong S.G."/>
        </authorList>
    </citation>
    <scope>NUCLEOTIDE SEQUENCE [LARGE SCALE GENOMIC DNA]</scope>
    <source>
        <strain evidence="2 3">PAMC 26569</strain>
    </source>
</reference>
<feature type="transmembrane region" description="Helical" evidence="1">
    <location>
        <begin position="40"/>
        <end position="57"/>
    </location>
</feature>
<gene>
    <name evidence="2" type="ORF">HN018_01730</name>
</gene>
<keyword evidence="1" id="KW-1133">Transmembrane helix</keyword>
<dbReference type="RefSeq" id="WP_171836131.1">
    <property type="nucleotide sequence ID" value="NZ_CP053708.1"/>
</dbReference>
<evidence type="ECO:0000313" key="3">
    <source>
        <dbReference type="Proteomes" id="UP000500767"/>
    </source>
</evidence>
<feature type="transmembrane region" description="Helical" evidence="1">
    <location>
        <begin position="77"/>
        <end position="96"/>
    </location>
</feature>
<evidence type="ECO:0000313" key="2">
    <source>
        <dbReference type="EMBL" id="QKE88936.1"/>
    </source>
</evidence>
<proteinExistence type="predicted"/>
<sequence>MHPVAVVVAFLSGLGALSILALPLLLVLLMVLFDSLAHGLLVLFGMLMTWASTLLRAGGGSGLPPYSAIVMAPLPVAMHAALQSAPCLGGLILVLLRPRPGKSWWLVALLWCLSAGIGGELVAVTLLPGIAVAAWFALRRA</sequence>
<dbReference type="KEGG" id="lck:HN018_01730"/>
<keyword evidence="3" id="KW-1185">Reference proteome</keyword>
<organism evidence="2 3">
    <name type="scientific">Lichenicola cladoniae</name>
    <dbReference type="NCBI Taxonomy" id="1484109"/>
    <lineage>
        <taxon>Bacteria</taxon>
        <taxon>Pseudomonadati</taxon>
        <taxon>Pseudomonadota</taxon>
        <taxon>Alphaproteobacteria</taxon>
        <taxon>Acetobacterales</taxon>
        <taxon>Acetobacteraceae</taxon>
        <taxon>Lichenicola</taxon>
    </lineage>
</organism>
<keyword evidence="1" id="KW-0472">Membrane</keyword>
<feature type="transmembrane region" description="Helical" evidence="1">
    <location>
        <begin position="6"/>
        <end position="33"/>
    </location>
</feature>
<evidence type="ECO:0000256" key="1">
    <source>
        <dbReference type="SAM" id="Phobius"/>
    </source>
</evidence>
<feature type="transmembrane region" description="Helical" evidence="1">
    <location>
        <begin position="108"/>
        <end position="138"/>
    </location>
</feature>
<keyword evidence="1" id="KW-0812">Transmembrane</keyword>
<dbReference type="AlphaFoldDB" id="A0A6M8HJZ7"/>
<name>A0A6M8HJZ7_9PROT</name>
<protein>
    <submittedName>
        <fullName evidence="2">Uncharacterized protein</fullName>
    </submittedName>
</protein>
<dbReference type="Proteomes" id="UP000500767">
    <property type="component" value="Chromosome"/>
</dbReference>
<dbReference type="EMBL" id="CP053708">
    <property type="protein sequence ID" value="QKE88936.1"/>
    <property type="molecule type" value="Genomic_DNA"/>
</dbReference>
<accession>A0A6M8HJZ7</accession>